<reference evidence="1" key="1">
    <citation type="submission" date="2022-08" db="EMBL/GenBank/DDBJ databases">
        <authorList>
            <consortium name="DOE Joint Genome Institute"/>
            <person name="Min B."/>
            <person name="Riley R."/>
            <person name="Sierra-Patev S."/>
            <person name="Naranjo-Ortiz M."/>
            <person name="Looney B."/>
            <person name="Konkel Z."/>
            <person name="Slot J.C."/>
            <person name="Sakamoto Y."/>
            <person name="Steenwyk J.L."/>
            <person name="Rokas A."/>
            <person name="Carro J."/>
            <person name="Camarero S."/>
            <person name="Ferreira P."/>
            <person name="Molpeceres G."/>
            <person name="Ruiz-Duenas F.J."/>
            <person name="Serrano A."/>
            <person name="Henrissat B."/>
            <person name="Drula E."/>
            <person name="Hughes K.W."/>
            <person name="Mata J.L."/>
            <person name="Ishikawa N.K."/>
            <person name="Vargas-Isla R."/>
            <person name="Ushijima S."/>
            <person name="Smith C.A."/>
            <person name="Ahrendt S."/>
            <person name="Andreopoulos W."/>
            <person name="He G."/>
            <person name="Labutti K."/>
            <person name="Lipzen A."/>
            <person name="Ng V."/>
            <person name="Sandor L."/>
            <person name="Barry K."/>
            <person name="Martinez A.T."/>
            <person name="Xiao Y."/>
            <person name="Gibbons J.G."/>
            <person name="Terashima K."/>
            <person name="Hibbett D.S."/>
            <person name="Grigoriev I.V."/>
        </authorList>
    </citation>
    <scope>NUCLEOTIDE SEQUENCE</scope>
    <source>
        <strain evidence="1">Sp2 HRB7682 ss15</strain>
    </source>
</reference>
<sequence>MEPFELDSLIQWPDSDDRASFSRLTDNPFFQILTPSPEPNQVVEGNRVSISTAFGLQPSFPLDIALASVDAVMFYVHSHLVLAASNNGFRSLIPSTLSEAHPVIHVPESSTTLNIILHAVYRMPFSQTYSFDDLSTAVNQLPIYGVPPKLYASQDTHLHKLLLSYTPTLPLKVYTLAAKHDLSDLAVATSSHLLSFDLSSLSEETAEAIGSEYLRRLFFLHMGRVDALKQLLLSPPNSHPPTADCNAKDLTRAWALASAYLAWDSRPDLSTNLLGSTLIPLGKDLSCDLCKNNLDARIKDLSVQWSRVKCTI</sequence>
<dbReference type="EMBL" id="JANVFS010000013">
    <property type="protein sequence ID" value="KAJ4483008.1"/>
    <property type="molecule type" value="Genomic_DNA"/>
</dbReference>
<reference evidence="1" key="2">
    <citation type="journal article" date="2023" name="Proc. Natl. Acad. Sci. U.S.A.">
        <title>A global phylogenomic analysis of the shiitake genus Lentinula.</title>
        <authorList>
            <person name="Sierra-Patev S."/>
            <person name="Min B."/>
            <person name="Naranjo-Ortiz M."/>
            <person name="Looney B."/>
            <person name="Konkel Z."/>
            <person name="Slot J.C."/>
            <person name="Sakamoto Y."/>
            <person name="Steenwyk J.L."/>
            <person name="Rokas A."/>
            <person name="Carro J."/>
            <person name="Camarero S."/>
            <person name="Ferreira P."/>
            <person name="Molpeceres G."/>
            <person name="Ruiz-Duenas F.J."/>
            <person name="Serrano A."/>
            <person name="Henrissat B."/>
            <person name="Drula E."/>
            <person name="Hughes K.W."/>
            <person name="Mata J.L."/>
            <person name="Ishikawa N.K."/>
            <person name="Vargas-Isla R."/>
            <person name="Ushijima S."/>
            <person name="Smith C.A."/>
            <person name="Donoghue J."/>
            <person name="Ahrendt S."/>
            <person name="Andreopoulos W."/>
            <person name="He G."/>
            <person name="LaButti K."/>
            <person name="Lipzen A."/>
            <person name="Ng V."/>
            <person name="Riley R."/>
            <person name="Sandor L."/>
            <person name="Barry K."/>
            <person name="Martinez A.T."/>
            <person name="Xiao Y."/>
            <person name="Gibbons J.G."/>
            <person name="Terashima K."/>
            <person name="Grigoriev I.V."/>
            <person name="Hibbett D."/>
        </authorList>
    </citation>
    <scope>NUCLEOTIDE SEQUENCE</scope>
    <source>
        <strain evidence="1">Sp2 HRB7682 ss15</strain>
    </source>
</reference>
<evidence type="ECO:0000313" key="1">
    <source>
        <dbReference type="EMBL" id="KAJ4483008.1"/>
    </source>
</evidence>
<organism evidence="1 2">
    <name type="scientific">Lentinula lateritia</name>
    <dbReference type="NCBI Taxonomy" id="40482"/>
    <lineage>
        <taxon>Eukaryota</taxon>
        <taxon>Fungi</taxon>
        <taxon>Dikarya</taxon>
        <taxon>Basidiomycota</taxon>
        <taxon>Agaricomycotina</taxon>
        <taxon>Agaricomycetes</taxon>
        <taxon>Agaricomycetidae</taxon>
        <taxon>Agaricales</taxon>
        <taxon>Marasmiineae</taxon>
        <taxon>Omphalotaceae</taxon>
        <taxon>Lentinula</taxon>
    </lineage>
</organism>
<name>A0A9W9DT33_9AGAR</name>
<accession>A0A9W9DT33</accession>
<comment type="caution">
    <text evidence="1">The sequence shown here is derived from an EMBL/GenBank/DDBJ whole genome shotgun (WGS) entry which is preliminary data.</text>
</comment>
<evidence type="ECO:0008006" key="3">
    <source>
        <dbReference type="Google" id="ProtNLM"/>
    </source>
</evidence>
<proteinExistence type="predicted"/>
<dbReference type="AlphaFoldDB" id="A0A9W9DT33"/>
<gene>
    <name evidence="1" type="ORF">C8J55DRAFT_511250</name>
</gene>
<dbReference type="Proteomes" id="UP001150238">
    <property type="component" value="Unassembled WGS sequence"/>
</dbReference>
<protein>
    <recommendedName>
        <fullName evidence="3">BTB domain-containing protein</fullName>
    </recommendedName>
</protein>
<evidence type="ECO:0000313" key="2">
    <source>
        <dbReference type="Proteomes" id="UP001150238"/>
    </source>
</evidence>